<comment type="caution">
    <text evidence="5">The sequence shown here is derived from an EMBL/GenBank/DDBJ whole genome shotgun (WGS) entry which is preliminary data.</text>
</comment>
<keyword evidence="6" id="KW-1185">Reference proteome</keyword>
<dbReference type="SMART" id="SM00220">
    <property type="entry name" value="S_TKc"/>
    <property type="match status" value="1"/>
</dbReference>
<keyword evidence="2 3" id="KW-0067">ATP-binding</keyword>
<dbReference type="AlphaFoldDB" id="A0AAN7SWX0"/>
<evidence type="ECO:0000259" key="4">
    <source>
        <dbReference type="PROSITE" id="PS50011"/>
    </source>
</evidence>
<accession>A0AAN7SWX0</accession>
<organism evidence="5 6">
    <name type="scientific">Lithohypha guttulata</name>
    <dbReference type="NCBI Taxonomy" id="1690604"/>
    <lineage>
        <taxon>Eukaryota</taxon>
        <taxon>Fungi</taxon>
        <taxon>Dikarya</taxon>
        <taxon>Ascomycota</taxon>
        <taxon>Pezizomycotina</taxon>
        <taxon>Eurotiomycetes</taxon>
        <taxon>Chaetothyriomycetidae</taxon>
        <taxon>Chaetothyriales</taxon>
        <taxon>Trichomeriaceae</taxon>
        <taxon>Lithohypha</taxon>
    </lineage>
</organism>
<dbReference type="EMBL" id="JAVRRJ010000007">
    <property type="protein sequence ID" value="KAK5083135.1"/>
    <property type="molecule type" value="Genomic_DNA"/>
</dbReference>
<evidence type="ECO:0000256" key="3">
    <source>
        <dbReference type="PROSITE-ProRule" id="PRU10141"/>
    </source>
</evidence>
<gene>
    <name evidence="5" type="ORF">LTR05_007018</name>
</gene>
<evidence type="ECO:0000313" key="5">
    <source>
        <dbReference type="EMBL" id="KAK5083135.1"/>
    </source>
</evidence>
<dbReference type="PANTHER" id="PTHR24346">
    <property type="entry name" value="MAP/MICROTUBULE AFFINITY-REGULATING KINASE"/>
    <property type="match status" value="1"/>
</dbReference>
<dbReference type="PROSITE" id="PS00107">
    <property type="entry name" value="PROTEIN_KINASE_ATP"/>
    <property type="match status" value="1"/>
</dbReference>
<name>A0AAN7SWX0_9EURO</name>
<evidence type="ECO:0000256" key="1">
    <source>
        <dbReference type="ARBA" id="ARBA00022741"/>
    </source>
</evidence>
<dbReference type="GO" id="GO:0035556">
    <property type="term" value="P:intracellular signal transduction"/>
    <property type="evidence" value="ECO:0007669"/>
    <property type="project" value="TreeGrafter"/>
</dbReference>
<dbReference type="Proteomes" id="UP001309876">
    <property type="component" value="Unassembled WGS sequence"/>
</dbReference>
<dbReference type="Pfam" id="PF00069">
    <property type="entry name" value="Pkinase"/>
    <property type="match status" value="1"/>
</dbReference>
<keyword evidence="1 3" id="KW-0547">Nucleotide-binding</keyword>
<dbReference type="GO" id="GO:0005524">
    <property type="term" value="F:ATP binding"/>
    <property type="evidence" value="ECO:0007669"/>
    <property type="project" value="UniProtKB-UniRule"/>
</dbReference>
<feature type="binding site" evidence="3">
    <location>
        <position position="51"/>
    </location>
    <ligand>
        <name>ATP</name>
        <dbReference type="ChEBI" id="CHEBI:30616"/>
    </ligand>
</feature>
<feature type="domain" description="Protein kinase" evidence="4">
    <location>
        <begin position="17"/>
        <end position="364"/>
    </location>
</feature>
<dbReference type="PROSITE" id="PS50011">
    <property type="entry name" value="PROTEIN_KINASE_DOM"/>
    <property type="match status" value="1"/>
</dbReference>
<dbReference type="InterPro" id="IPR011009">
    <property type="entry name" value="Kinase-like_dom_sf"/>
</dbReference>
<reference evidence="5 6" key="1">
    <citation type="submission" date="2023-08" db="EMBL/GenBank/DDBJ databases">
        <title>Black Yeasts Isolated from many extreme environments.</title>
        <authorList>
            <person name="Coleine C."/>
            <person name="Stajich J.E."/>
            <person name="Selbmann L."/>
        </authorList>
    </citation>
    <scope>NUCLEOTIDE SEQUENCE [LARGE SCALE GENOMIC DNA]</scope>
    <source>
        <strain evidence="5 6">CCFEE 5910</strain>
    </source>
</reference>
<dbReference type="GO" id="GO:0004674">
    <property type="term" value="F:protein serine/threonine kinase activity"/>
    <property type="evidence" value="ECO:0007669"/>
    <property type="project" value="TreeGrafter"/>
</dbReference>
<proteinExistence type="predicted"/>
<dbReference type="Gene3D" id="1.10.510.10">
    <property type="entry name" value="Transferase(Phosphotransferase) domain 1"/>
    <property type="match status" value="2"/>
</dbReference>
<dbReference type="InterPro" id="IPR000719">
    <property type="entry name" value="Prot_kinase_dom"/>
</dbReference>
<protein>
    <recommendedName>
        <fullName evidence="4">Protein kinase domain-containing protein</fullName>
    </recommendedName>
</protein>
<sequence length="376" mass="42551">MADMESIPSEYLKSNEYSIIGGIGKGNSSKVYIAREETDQTACLRNLVALKVLYPDEDEFVTLEERIARGELPHLIRHSCEQVLLPTKLVVFAMPGGASETPQQTLVMPTIGGPSIFEYARGRDCGRVPLPMAVLAIEDAISALKFLHKHDIGHGDFHNRNLLLLPSSPISQWSDEQLQTYMSSRPLHAHAAELGPKHMSSTMSFFAENDITLDGRILLVDFGSAYQGQGPEWLTDDARFVTNAPERLKGHAWGLPSDIWSLGATIIEILTGTEIFRPEINRYPGPCDFGRDEVRERIHEMLPPWRWEPNELKSEMRSLWPPELSITSCRQLENMLEKMLLLEPAQRLSITEVAEIWRSIREDLKLRGAARFEHER</sequence>
<evidence type="ECO:0000313" key="6">
    <source>
        <dbReference type="Proteomes" id="UP001309876"/>
    </source>
</evidence>
<dbReference type="PANTHER" id="PTHR24346:SF30">
    <property type="entry name" value="MATERNAL EMBRYONIC LEUCINE ZIPPER KINASE"/>
    <property type="match status" value="1"/>
</dbReference>
<dbReference type="GO" id="GO:0005737">
    <property type="term" value="C:cytoplasm"/>
    <property type="evidence" value="ECO:0007669"/>
    <property type="project" value="TreeGrafter"/>
</dbReference>
<evidence type="ECO:0000256" key="2">
    <source>
        <dbReference type="ARBA" id="ARBA00022840"/>
    </source>
</evidence>
<dbReference type="InterPro" id="IPR017441">
    <property type="entry name" value="Protein_kinase_ATP_BS"/>
</dbReference>
<dbReference type="SUPFAM" id="SSF56112">
    <property type="entry name" value="Protein kinase-like (PK-like)"/>
    <property type="match status" value="1"/>
</dbReference>